<name>A0ABM7NRD6_9VIRU</name>
<organism evidence="2 3">
    <name type="scientific">Cotonvirus japonicus</name>
    <dbReference type="NCBI Taxonomy" id="2811091"/>
    <lineage>
        <taxon>Viruses</taxon>
        <taxon>Varidnaviria</taxon>
        <taxon>Bamfordvirae</taxon>
        <taxon>Nucleocytoviricota</taxon>
        <taxon>Megaviricetes</taxon>
        <taxon>Imitervirales</taxon>
        <taxon>Mimiviridae</taxon>
        <taxon>Megamimivirinae</taxon>
        <taxon>Cotonvirus</taxon>
        <taxon>Cotonvirus japonicum</taxon>
    </lineage>
</organism>
<dbReference type="EMBL" id="AP024483">
    <property type="protein sequence ID" value="BCS82704.1"/>
    <property type="molecule type" value="Genomic_DNA"/>
</dbReference>
<protein>
    <recommendedName>
        <fullName evidence="4">TLC domain-containing protein</fullName>
    </recommendedName>
</protein>
<feature type="transmembrane region" description="Helical" evidence="1">
    <location>
        <begin position="31"/>
        <end position="47"/>
    </location>
</feature>
<feature type="transmembrane region" description="Helical" evidence="1">
    <location>
        <begin position="108"/>
        <end position="129"/>
    </location>
</feature>
<dbReference type="RefSeq" id="YP_010841312.1">
    <property type="nucleotide sequence ID" value="NC_079139.1"/>
</dbReference>
<feature type="transmembrane region" description="Helical" evidence="1">
    <location>
        <begin position="6"/>
        <end position="24"/>
    </location>
</feature>
<accession>A0ABM7NRD6</accession>
<feature type="transmembrane region" description="Helical" evidence="1">
    <location>
        <begin position="141"/>
        <end position="162"/>
    </location>
</feature>
<keyword evidence="1" id="KW-1133">Transmembrane helix</keyword>
<evidence type="ECO:0000256" key="1">
    <source>
        <dbReference type="SAM" id="Phobius"/>
    </source>
</evidence>
<reference evidence="2 3" key="1">
    <citation type="submission" date="2021-02" db="EMBL/GenBank/DDBJ databases">
        <title>Cotonvirus japonicus, which uses Golgi apparatus of host cells for its virion factory, phylogenetically links tailed tupanvirus and icosahedral mimivirus.</title>
        <authorList>
            <person name="Takahashi H."/>
            <person name="Fukaya S."/>
            <person name="Song C."/>
            <person name="Murata K."/>
            <person name="Takemura M."/>
        </authorList>
    </citation>
    <scope>NUCLEOTIDE SEQUENCE [LARGE SCALE GENOMIC DNA]</scope>
</reference>
<evidence type="ECO:0000313" key="3">
    <source>
        <dbReference type="Proteomes" id="UP001321479"/>
    </source>
</evidence>
<evidence type="ECO:0008006" key="4">
    <source>
        <dbReference type="Google" id="ProtNLM"/>
    </source>
</evidence>
<feature type="transmembrane region" description="Helical" evidence="1">
    <location>
        <begin position="174"/>
        <end position="191"/>
    </location>
</feature>
<dbReference type="GeneID" id="80557909"/>
<sequence length="220" mass="26199">MFTINELIMTYTMYAFYFMVLLFLPTGKSRLLYLHGVSIIIILFANYEMKFYILLSMFHSAIHNLWPFLKDNGYDNREISVFDVACHTIMIALCYQKIISVIDDWQLFHILTMIFFLGSVINCATSYSIIGTTNPIVHSIFEYTTIFQAISTGYWVATMLWYDHYTNPKFFSHWVMWILLMTINWFIYKFYPRLVGLSMQYKYVEAVFIVCTWNSGLRSW</sequence>
<keyword evidence="3" id="KW-1185">Reference proteome</keyword>
<dbReference type="Proteomes" id="UP001321479">
    <property type="component" value="Segment"/>
</dbReference>
<keyword evidence="1" id="KW-0472">Membrane</keyword>
<evidence type="ECO:0000313" key="2">
    <source>
        <dbReference type="EMBL" id="BCS82704.1"/>
    </source>
</evidence>
<keyword evidence="1" id="KW-0812">Transmembrane</keyword>
<proteinExistence type="predicted"/>